<keyword evidence="4" id="KW-0576">Peroxisome</keyword>
<comment type="subcellular location">
    <subcellularLocation>
        <location evidence="1">Peroxisome</location>
    </subcellularLocation>
</comment>
<dbReference type="Proteomes" id="UP000624244">
    <property type="component" value="Unassembled WGS sequence"/>
</dbReference>
<dbReference type="SUPFAM" id="SSF53474">
    <property type="entry name" value="alpha/beta-Hydrolases"/>
    <property type="match status" value="1"/>
</dbReference>
<comment type="similarity">
    <text evidence="2">Belongs to the AB hydrolase superfamily. AKT2 hydrolase family.</text>
</comment>
<protein>
    <recommendedName>
        <fullName evidence="6">AB hydrolase-1 domain-containing protein</fullName>
    </recommendedName>
</protein>
<evidence type="ECO:0000259" key="6">
    <source>
        <dbReference type="Pfam" id="PF00561"/>
    </source>
</evidence>
<dbReference type="InterPro" id="IPR000073">
    <property type="entry name" value="AB_hydrolase_1"/>
</dbReference>
<reference evidence="7" key="1">
    <citation type="submission" date="2019-11" db="EMBL/GenBank/DDBJ databases">
        <title>Bipolaris sorokiniana Genome sequencing.</title>
        <authorList>
            <person name="Wang H."/>
        </authorList>
    </citation>
    <scope>NUCLEOTIDE SEQUENCE</scope>
</reference>
<dbReference type="GO" id="GO:0005777">
    <property type="term" value="C:peroxisome"/>
    <property type="evidence" value="ECO:0007669"/>
    <property type="project" value="UniProtKB-SubCell"/>
</dbReference>
<accession>A0A8H6DRW2</accession>
<dbReference type="PANTHER" id="PTHR47751">
    <property type="entry name" value="SUPERFAMILY HYDROLASE, PUTATIVE (AFU_ORTHOLOGUE AFUA_2G16580)-RELATED"/>
    <property type="match status" value="1"/>
</dbReference>
<comment type="similarity">
    <text evidence="5">Belongs to the polyketide transferase af380 family.</text>
</comment>
<dbReference type="Pfam" id="PF00561">
    <property type="entry name" value="Abhydrolase_1"/>
    <property type="match status" value="1"/>
</dbReference>
<dbReference type="EMBL" id="WNKQ01000034">
    <property type="protein sequence ID" value="KAF5844020.1"/>
    <property type="molecule type" value="Genomic_DNA"/>
</dbReference>
<comment type="caution">
    <text evidence="7">The sequence shown here is derived from an EMBL/GenBank/DDBJ whole genome shotgun (WGS) entry which is preliminary data.</text>
</comment>
<proteinExistence type="inferred from homology"/>
<dbReference type="InterPro" id="IPR051411">
    <property type="entry name" value="Polyketide_trans_af380"/>
</dbReference>
<organism evidence="7 8">
    <name type="scientific">Cochliobolus sativus</name>
    <name type="common">Common root rot and spot blotch fungus</name>
    <name type="synonym">Bipolaris sorokiniana</name>
    <dbReference type="NCBI Taxonomy" id="45130"/>
    <lineage>
        <taxon>Eukaryota</taxon>
        <taxon>Fungi</taxon>
        <taxon>Dikarya</taxon>
        <taxon>Ascomycota</taxon>
        <taxon>Pezizomycotina</taxon>
        <taxon>Dothideomycetes</taxon>
        <taxon>Pleosporomycetidae</taxon>
        <taxon>Pleosporales</taxon>
        <taxon>Pleosporineae</taxon>
        <taxon>Pleosporaceae</taxon>
        <taxon>Bipolaris</taxon>
    </lineage>
</organism>
<evidence type="ECO:0000256" key="5">
    <source>
        <dbReference type="ARBA" id="ARBA00029464"/>
    </source>
</evidence>
<name>A0A8H6DRW2_COCSA</name>
<sequence>MDNMKGREDVSFPTLDGLTLRGWLYPAAQKGPAIIMTPGFNMTKETIISDVAEYYFAAGFTVLSYDPRSIGASEGLPRNEANPVKNMEDYMDALTFLKSHEMVDPTRIAYWGYSFSGMVALCAAALDKRAKAVIASGPLTIWEFKKWKPVLAKCMKDRESRLAGNRPVNLPMLTETGEQPAGFGENFESEGVLNIIARAVELQPNFRPETALSSYYHIAAFQPFSLLPFVTPTPAFVVYGEQDQISPAHLQKTLIYDVLSEPKQLLTVPDKAHMNLVSGQGSDRILDKQIEFLNCVWTKS</sequence>
<evidence type="ECO:0000256" key="4">
    <source>
        <dbReference type="ARBA" id="ARBA00023140"/>
    </source>
</evidence>
<evidence type="ECO:0000256" key="2">
    <source>
        <dbReference type="ARBA" id="ARBA00005668"/>
    </source>
</evidence>
<dbReference type="Gene3D" id="1.10.10.800">
    <property type="match status" value="1"/>
</dbReference>
<evidence type="ECO:0000313" key="7">
    <source>
        <dbReference type="EMBL" id="KAF5844020.1"/>
    </source>
</evidence>
<dbReference type="PANTHER" id="PTHR47751:SF2">
    <property type="entry name" value="DLTD N-TERMINAL DOMAIN PROTEIN (AFU_ORTHOLOGUE AFUA_8G00380)-RELATED"/>
    <property type="match status" value="1"/>
</dbReference>
<evidence type="ECO:0000256" key="1">
    <source>
        <dbReference type="ARBA" id="ARBA00004275"/>
    </source>
</evidence>
<gene>
    <name evidence="7" type="ORF">GGP41_009350</name>
</gene>
<keyword evidence="3" id="KW-0843">Virulence</keyword>
<evidence type="ECO:0000256" key="3">
    <source>
        <dbReference type="ARBA" id="ARBA00023026"/>
    </source>
</evidence>
<evidence type="ECO:0000313" key="8">
    <source>
        <dbReference type="Proteomes" id="UP000624244"/>
    </source>
</evidence>
<dbReference type="Gene3D" id="3.40.50.1820">
    <property type="entry name" value="alpha/beta hydrolase"/>
    <property type="match status" value="1"/>
</dbReference>
<dbReference type="InterPro" id="IPR029058">
    <property type="entry name" value="AB_hydrolase_fold"/>
</dbReference>
<feature type="domain" description="AB hydrolase-1" evidence="6">
    <location>
        <begin position="32"/>
        <end position="277"/>
    </location>
</feature>
<dbReference type="AlphaFoldDB" id="A0A8H6DRW2"/>